<name>A0ABX2BTT1_9BURK</name>
<feature type="transmembrane region" description="Helical" evidence="1">
    <location>
        <begin position="113"/>
        <end position="132"/>
    </location>
</feature>
<evidence type="ECO:0000313" key="4">
    <source>
        <dbReference type="Proteomes" id="UP000652198"/>
    </source>
</evidence>
<comment type="caution">
    <text evidence="2">The sequence shown here is derived from an EMBL/GenBank/DDBJ whole genome shotgun (WGS) entry which is preliminary data.</text>
</comment>
<proteinExistence type="predicted"/>
<feature type="transmembrane region" description="Helical" evidence="1">
    <location>
        <begin position="47"/>
        <end position="65"/>
    </location>
</feature>
<dbReference type="EMBL" id="WOEY01000090">
    <property type="protein sequence ID" value="NPT44166.1"/>
    <property type="molecule type" value="Genomic_DNA"/>
</dbReference>
<feature type="transmembrane region" description="Helical" evidence="1">
    <location>
        <begin position="246"/>
        <end position="266"/>
    </location>
</feature>
<feature type="transmembrane region" description="Helical" evidence="1">
    <location>
        <begin position="18"/>
        <end position="35"/>
    </location>
</feature>
<feature type="transmembrane region" description="Helical" evidence="1">
    <location>
        <begin position="144"/>
        <end position="165"/>
    </location>
</feature>
<dbReference type="Proteomes" id="UP000652198">
    <property type="component" value="Unassembled WGS sequence"/>
</dbReference>
<keyword evidence="4" id="KW-1185">Reference proteome</keyword>
<feature type="transmembrane region" description="Helical" evidence="1">
    <location>
        <begin position="207"/>
        <end position="226"/>
    </location>
</feature>
<evidence type="ECO:0000313" key="3">
    <source>
        <dbReference type="EMBL" id="NPT45877.1"/>
    </source>
</evidence>
<evidence type="ECO:0000313" key="2">
    <source>
        <dbReference type="EMBL" id="NPT44166.1"/>
    </source>
</evidence>
<keyword evidence="1" id="KW-0812">Transmembrane</keyword>
<feature type="transmembrane region" description="Helical" evidence="1">
    <location>
        <begin position="77"/>
        <end position="101"/>
    </location>
</feature>
<dbReference type="EMBL" id="WOEY01000127">
    <property type="protein sequence ID" value="NPT45877.1"/>
    <property type="molecule type" value="Genomic_DNA"/>
</dbReference>
<organism evidence="2 4">
    <name type="scientific">Paraburkholderia solitsugae</name>
    <dbReference type="NCBI Taxonomy" id="2675748"/>
    <lineage>
        <taxon>Bacteria</taxon>
        <taxon>Pseudomonadati</taxon>
        <taxon>Pseudomonadota</taxon>
        <taxon>Betaproteobacteria</taxon>
        <taxon>Burkholderiales</taxon>
        <taxon>Burkholderiaceae</taxon>
        <taxon>Paraburkholderia</taxon>
    </lineage>
</organism>
<evidence type="ECO:0000256" key="1">
    <source>
        <dbReference type="SAM" id="Phobius"/>
    </source>
</evidence>
<protein>
    <submittedName>
        <fullName evidence="2">MFS transporter</fullName>
    </submittedName>
</protein>
<keyword evidence="1" id="KW-0472">Membrane</keyword>
<gene>
    <name evidence="2" type="ORF">GNZ12_23230</name>
    <name evidence="3" type="ORF">GNZ12_32085</name>
</gene>
<keyword evidence="1" id="KW-1133">Transmembrane helix</keyword>
<sequence>MTRADSARIVPPRPAWRSLLWFAPLTAMWIALIYWQPIIPSSGVQTTAHQLMAHAFIALGLWRGLESTDLTPGQRRATWLAIMIPDTLWFAVVWSAAINGVFLLSATPPPVPFLPMAIFLPVIIGAPLLLFSKRVGQVLDAMPATWLVALQLYRIFGSWALAAWLHGVMPGIVALPAGMGDVLTGLFALPAAISLASGTAPGRKTAIAWNFFGLADFAVAITLGMITAPGRFQLIALHGLSISAGAYPYVLTPAFVVPSSILLHALSLRQLIRRRAA</sequence>
<accession>A0ABX2BTT1</accession>
<feature type="transmembrane region" description="Helical" evidence="1">
    <location>
        <begin position="171"/>
        <end position="195"/>
    </location>
</feature>
<reference evidence="2 4" key="1">
    <citation type="submission" date="2019-11" db="EMBL/GenBank/DDBJ databases">
        <title>Metabolism of dissolved organic matter in forest soils.</title>
        <authorList>
            <person name="Cyle K.T."/>
            <person name="Wilhelm R.C."/>
            <person name="Martinez C.E."/>
        </authorList>
    </citation>
    <scope>NUCLEOTIDE SEQUENCE [LARGE SCALE GENOMIC DNA]</scope>
    <source>
        <strain evidence="2 4">1N</strain>
    </source>
</reference>